<reference evidence="2 3" key="1">
    <citation type="submission" date="2019-08" db="EMBL/GenBank/DDBJ databases">
        <authorList>
            <person name="Herpell B J."/>
        </authorList>
    </citation>
    <scope>NUCLEOTIDE SEQUENCE [LARGE SCALE GENOMIC DNA]</scope>
    <source>
        <strain evidence="3">Msb3</strain>
    </source>
</reference>
<dbReference type="Proteomes" id="UP000325811">
    <property type="component" value="Chromosome I"/>
</dbReference>
<sequence length="64" mass="6910">MVQIADGRELKPLVTGFCGCFPEFATVHDSVRKNVPARQTGAGNTGRTRTPCAVQPYRFAGEQA</sequence>
<evidence type="ECO:0000313" key="2">
    <source>
        <dbReference type="EMBL" id="VVD28158.1"/>
    </source>
</evidence>
<gene>
    <name evidence="2" type="ORF">PDMSB3_1702</name>
</gene>
<protein>
    <submittedName>
        <fullName evidence="2">Uncharacterized protein</fullName>
    </submittedName>
</protein>
<name>A0A5Q4ZF07_9BURK</name>
<dbReference type="EMBL" id="LR699553">
    <property type="protein sequence ID" value="VVD28158.1"/>
    <property type="molecule type" value="Genomic_DNA"/>
</dbReference>
<dbReference type="AlphaFoldDB" id="A0A5Q4ZF07"/>
<organism evidence="2 3">
    <name type="scientific">Paraburkholderia dioscoreae</name>
    <dbReference type="NCBI Taxonomy" id="2604047"/>
    <lineage>
        <taxon>Bacteria</taxon>
        <taxon>Pseudomonadati</taxon>
        <taxon>Pseudomonadota</taxon>
        <taxon>Betaproteobacteria</taxon>
        <taxon>Burkholderiales</taxon>
        <taxon>Burkholderiaceae</taxon>
        <taxon>Paraburkholderia</taxon>
    </lineage>
</organism>
<dbReference type="KEGG" id="pdio:PDMSB3_1702"/>
<proteinExistence type="predicted"/>
<evidence type="ECO:0000313" key="3">
    <source>
        <dbReference type="Proteomes" id="UP000325811"/>
    </source>
</evidence>
<evidence type="ECO:0000256" key="1">
    <source>
        <dbReference type="SAM" id="MobiDB-lite"/>
    </source>
</evidence>
<accession>A0A5Q4ZF07</accession>
<keyword evidence="3" id="KW-1185">Reference proteome</keyword>
<feature type="region of interest" description="Disordered" evidence="1">
    <location>
        <begin position="36"/>
        <end position="64"/>
    </location>
</feature>